<dbReference type="EMBL" id="OM032871">
    <property type="protein sequence ID" value="UKL59155.1"/>
    <property type="molecule type" value="Genomic_DNA"/>
</dbReference>
<proteinExistence type="predicted"/>
<evidence type="ECO:0000313" key="2">
    <source>
        <dbReference type="Proteomes" id="UP001055373"/>
    </source>
</evidence>
<organism evidence="1 2">
    <name type="scientific">Klebsiella phage vB_KpnS-VAC110</name>
    <dbReference type="NCBI Taxonomy" id="2914021"/>
    <lineage>
        <taxon>Viruses</taxon>
        <taxon>Duplodnaviria</taxon>
        <taxon>Heunggongvirae</taxon>
        <taxon>Uroviricota</taxon>
        <taxon>Caudoviricetes</taxon>
        <taxon>Drexlerviridae</taxon>
        <taxon>Webervirus</taxon>
        <taxon>Webervirus VAC110</taxon>
    </lineage>
</organism>
<evidence type="ECO:0000313" key="1">
    <source>
        <dbReference type="EMBL" id="UKL59155.1"/>
    </source>
</evidence>
<dbReference type="Proteomes" id="UP001055373">
    <property type="component" value="Segment"/>
</dbReference>
<sequence length="60" mass="7059">MIAFDCFILCNVVMHCFMMCNELHRCMHHARNLPIEASKTLGVFRQHLRRVGSWGRLNLT</sequence>
<protein>
    <submittedName>
        <fullName evidence="1">Membrane protein</fullName>
    </submittedName>
</protein>
<keyword evidence="2" id="KW-1185">Reference proteome</keyword>
<name>A0A976ME76_9CAUD</name>
<accession>A0A976ME76</accession>
<reference evidence="1" key="1">
    <citation type="submission" date="2021-12" db="EMBL/GenBank/DDBJ databases">
        <authorList>
            <person name="Bleriot I."/>
            <person name="Blasco L."/>
            <person name="Pacios O."/>
            <person name="Fernandez-Garcia L."/>
            <person name="Ambroa A."/>
            <person name="Lopez M."/>
            <person name="Ortiz-Cartagena C."/>
            <person name="Fernandez-Cuenca F."/>
            <person name="Oteo J."/>
            <person name="Pascual A."/>
            <person name="Martinez-Martinez L."/>
            <person name="Domingo-Calap P."/>
            <person name="Tomas M."/>
        </authorList>
    </citation>
    <scope>NUCLEOTIDE SEQUENCE</scope>
</reference>